<dbReference type="Gene3D" id="3.30.360.10">
    <property type="entry name" value="Dihydrodipicolinate Reductase, domain 2"/>
    <property type="match status" value="1"/>
</dbReference>
<dbReference type="SUPFAM" id="SSF55347">
    <property type="entry name" value="Glyceraldehyde-3-phosphate dehydrogenase-like, C-terminal domain"/>
    <property type="match status" value="1"/>
</dbReference>
<name>A0A851GIC2_9BACT</name>
<dbReference type="EMBL" id="JACBAZ010000009">
    <property type="protein sequence ID" value="NWK57263.1"/>
    <property type="molecule type" value="Genomic_DNA"/>
</dbReference>
<dbReference type="PANTHER" id="PTHR43377:SF1">
    <property type="entry name" value="BILIVERDIN REDUCTASE A"/>
    <property type="match status" value="1"/>
</dbReference>
<feature type="domain" description="GFO/IDH/MocA-like oxidoreductase" evidence="2">
    <location>
        <begin position="148"/>
        <end position="224"/>
    </location>
</feature>
<organism evidence="3 4">
    <name type="scientific">Oceaniferula marina</name>
    <dbReference type="NCBI Taxonomy" id="2748318"/>
    <lineage>
        <taxon>Bacteria</taxon>
        <taxon>Pseudomonadati</taxon>
        <taxon>Verrucomicrobiota</taxon>
        <taxon>Verrucomicrobiia</taxon>
        <taxon>Verrucomicrobiales</taxon>
        <taxon>Verrucomicrobiaceae</taxon>
        <taxon>Oceaniferula</taxon>
    </lineage>
</organism>
<accession>A0A851GIC2</accession>
<dbReference type="GO" id="GO:0000166">
    <property type="term" value="F:nucleotide binding"/>
    <property type="evidence" value="ECO:0007669"/>
    <property type="project" value="InterPro"/>
</dbReference>
<dbReference type="PANTHER" id="PTHR43377">
    <property type="entry name" value="BILIVERDIN REDUCTASE A"/>
    <property type="match status" value="1"/>
</dbReference>
<dbReference type="InterPro" id="IPR051450">
    <property type="entry name" value="Gfo/Idh/MocA_Oxidoreductases"/>
</dbReference>
<dbReference type="InterPro" id="IPR036291">
    <property type="entry name" value="NAD(P)-bd_dom_sf"/>
</dbReference>
<dbReference type="AlphaFoldDB" id="A0A851GIC2"/>
<comment type="caution">
    <text evidence="3">The sequence shown here is derived from an EMBL/GenBank/DDBJ whole genome shotgun (WGS) entry which is preliminary data.</text>
</comment>
<evidence type="ECO:0000313" key="3">
    <source>
        <dbReference type="EMBL" id="NWK57263.1"/>
    </source>
</evidence>
<dbReference type="Pfam" id="PF22725">
    <property type="entry name" value="GFO_IDH_MocA_C3"/>
    <property type="match status" value="1"/>
</dbReference>
<evidence type="ECO:0000259" key="1">
    <source>
        <dbReference type="Pfam" id="PF01408"/>
    </source>
</evidence>
<dbReference type="InterPro" id="IPR000683">
    <property type="entry name" value="Gfo/Idh/MocA-like_OxRdtase_N"/>
</dbReference>
<evidence type="ECO:0000259" key="2">
    <source>
        <dbReference type="Pfam" id="PF22725"/>
    </source>
</evidence>
<dbReference type="Pfam" id="PF01408">
    <property type="entry name" value="GFO_IDH_MocA"/>
    <property type="match status" value="1"/>
</dbReference>
<proteinExistence type="predicted"/>
<dbReference type="InterPro" id="IPR055170">
    <property type="entry name" value="GFO_IDH_MocA-like_dom"/>
</dbReference>
<gene>
    <name evidence="3" type="ORF">HW115_16695</name>
</gene>
<reference evidence="3 4" key="1">
    <citation type="submission" date="2020-07" db="EMBL/GenBank/DDBJ databases">
        <title>Roseicoccus Jingziensis gen. nov., sp. nov., isolated from coastal seawater.</title>
        <authorList>
            <person name="Feng X."/>
        </authorList>
    </citation>
    <scope>NUCLEOTIDE SEQUENCE [LARGE SCALE GENOMIC DNA]</scope>
    <source>
        <strain evidence="3 4">N1E253</strain>
    </source>
</reference>
<sequence>MSLRVGVAGAGAMGRNHARVFSLLDGCELVAVYDQDMERAEQVAAEFGGKAVDSLDAFAAEVDAATVAVPTVAHRNVGCTLMEQGVHVLMEKPIADSLDDARALIETSKRCDRILQVGHIERFNPVMRELEDKLKEPRFIEAHRLSPFPNRSIDIGVVLDLMIHDLEIILHLVRSPVVSVDAVGVPVMTPREDIANARIRFENGCVANVTSSRISPERMRKIRVFQGDCYLSLDYQEQSAGMYRMGAGGIEKVEVNIEKDEPLKLELASFIESVNLGATPEVSGQQGADALALALEITNQIMHSPSPELSI</sequence>
<dbReference type="Proteomes" id="UP000557872">
    <property type="component" value="Unassembled WGS sequence"/>
</dbReference>
<dbReference type="SUPFAM" id="SSF51735">
    <property type="entry name" value="NAD(P)-binding Rossmann-fold domains"/>
    <property type="match status" value="1"/>
</dbReference>
<dbReference type="Gene3D" id="3.40.50.720">
    <property type="entry name" value="NAD(P)-binding Rossmann-like Domain"/>
    <property type="match status" value="1"/>
</dbReference>
<keyword evidence="4" id="KW-1185">Reference proteome</keyword>
<protein>
    <submittedName>
        <fullName evidence="3">Gfo/Idh/MocA family oxidoreductase</fullName>
    </submittedName>
</protein>
<dbReference type="RefSeq" id="WP_178934098.1">
    <property type="nucleotide sequence ID" value="NZ_JACBAZ010000009.1"/>
</dbReference>
<feature type="domain" description="Gfo/Idh/MocA-like oxidoreductase N-terminal" evidence="1">
    <location>
        <begin position="3"/>
        <end position="119"/>
    </location>
</feature>
<evidence type="ECO:0000313" key="4">
    <source>
        <dbReference type="Proteomes" id="UP000557872"/>
    </source>
</evidence>